<feature type="transmembrane region" description="Helical" evidence="1">
    <location>
        <begin position="27"/>
        <end position="46"/>
    </location>
</feature>
<sequence length="57" mass="6380">MSSDKNTDEEFEPPKTVLASLDNCSPIIFSSIYNILLIFGTLPVSVDTAERRFSTLR</sequence>
<protein>
    <recommendedName>
        <fullName evidence="4">HAT C-terminal dimerisation domain-containing protein</fullName>
    </recommendedName>
</protein>
<evidence type="ECO:0000313" key="2">
    <source>
        <dbReference type="EMBL" id="KAF0708724.1"/>
    </source>
</evidence>
<feature type="non-terminal residue" evidence="2">
    <location>
        <position position="57"/>
    </location>
</feature>
<gene>
    <name evidence="2" type="ORF">FWK35_00032768</name>
</gene>
<keyword evidence="1" id="KW-0472">Membrane</keyword>
<dbReference type="OrthoDB" id="6604782at2759"/>
<proteinExistence type="predicted"/>
<dbReference type="Proteomes" id="UP000478052">
    <property type="component" value="Unassembled WGS sequence"/>
</dbReference>
<comment type="caution">
    <text evidence="2">The sequence shown here is derived from an EMBL/GenBank/DDBJ whole genome shotgun (WGS) entry which is preliminary data.</text>
</comment>
<name>A0A6G0VTH3_APHCR</name>
<evidence type="ECO:0008006" key="4">
    <source>
        <dbReference type="Google" id="ProtNLM"/>
    </source>
</evidence>
<dbReference type="AlphaFoldDB" id="A0A6G0VTH3"/>
<keyword evidence="3" id="KW-1185">Reference proteome</keyword>
<dbReference type="EMBL" id="VUJU01012099">
    <property type="protein sequence ID" value="KAF0708724.1"/>
    <property type="molecule type" value="Genomic_DNA"/>
</dbReference>
<evidence type="ECO:0000256" key="1">
    <source>
        <dbReference type="SAM" id="Phobius"/>
    </source>
</evidence>
<keyword evidence="1" id="KW-0812">Transmembrane</keyword>
<evidence type="ECO:0000313" key="3">
    <source>
        <dbReference type="Proteomes" id="UP000478052"/>
    </source>
</evidence>
<reference evidence="2 3" key="1">
    <citation type="submission" date="2019-08" db="EMBL/GenBank/DDBJ databases">
        <title>Whole genome of Aphis craccivora.</title>
        <authorList>
            <person name="Voronova N.V."/>
            <person name="Shulinski R.S."/>
            <person name="Bandarenka Y.V."/>
            <person name="Zhorov D.G."/>
            <person name="Warner D."/>
        </authorList>
    </citation>
    <scope>NUCLEOTIDE SEQUENCE [LARGE SCALE GENOMIC DNA]</scope>
    <source>
        <strain evidence="2">180601</strain>
        <tissue evidence="2">Whole Body</tissue>
    </source>
</reference>
<accession>A0A6G0VTH3</accession>
<keyword evidence="1" id="KW-1133">Transmembrane helix</keyword>
<organism evidence="2 3">
    <name type="scientific">Aphis craccivora</name>
    <name type="common">Cowpea aphid</name>
    <dbReference type="NCBI Taxonomy" id="307492"/>
    <lineage>
        <taxon>Eukaryota</taxon>
        <taxon>Metazoa</taxon>
        <taxon>Ecdysozoa</taxon>
        <taxon>Arthropoda</taxon>
        <taxon>Hexapoda</taxon>
        <taxon>Insecta</taxon>
        <taxon>Pterygota</taxon>
        <taxon>Neoptera</taxon>
        <taxon>Paraneoptera</taxon>
        <taxon>Hemiptera</taxon>
        <taxon>Sternorrhyncha</taxon>
        <taxon>Aphidomorpha</taxon>
        <taxon>Aphidoidea</taxon>
        <taxon>Aphididae</taxon>
        <taxon>Aphidini</taxon>
        <taxon>Aphis</taxon>
        <taxon>Aphis</taxon>
    </lineage>
</organism>